<feature type="compositionally biased region" description="Pro residues" evidence="1">
    <location>
        <begin position="62"/>
        <end position="71"/>
    </location>
</feature>
<sequence>MRERGTLLFDKCWGVKAAITPEPLFSSPLPGGEACFSFKCAASIFSRRGPRRSHSADRSSPGRPPGGPAPSAPSARPAGCPLRSKRQDPAVAGVPFRAAASPRESDQGVLSSPWLASLSLLSRRSPPHQVPASRGAEAARAAGGPSTPADAAPPPSPRGPRPGSQRRLLPSHPQHHSPEAAAPKASSPAPAPPGLLNFRPPCWILAGRVAMSARSLLPVATHIRRILGD</sequence>
<keyword evidence="3" id="KW-1185">Reference proteome</keyword>
<reference evidence="2" key="1">
    <citation type="journal article" date="2022" name="bioRxiv">
        <title>Sequencing and chromosome-scale assembly of the giantPleurodeles waltlgenome.</title>
        <authorList>
            <person name="Brown T."/>
            <person name="Elewa A."/>
            <person name="Iarovenko S."/>
            <person name="Subramanian E."/>
            <person name="Araus A.J."/>
            <person name="Petzold A."/>
            <person name="Susuki M."/>
            <person name="Suzuki K.-i.T."/>
            <person name="Hayashi T."/>
            <person name="Toyoda A."/>
            <person name="Oliveira C."/>
            <person name="Osipova E."/>
            <person name="Leigh N.D."/>
            <person name="Simon A."/>
            <person name="Yun M.H."/>
        </authorList>
    </citation>
    <scope>NUCLEOTIDE SEQUENCE</scope>
    <source>
        <strain evidence="2">20211129_DDA</strain>
        <tissue evidence="2">Liver</tissue>
    </source>
</reference>
<comment type="caution">
    <text evidence="2">The sequence shown here is derived from an EMBL/GenBank/DDBJ whole genome shotgun (WGS) entry which is preliminary data.</text>
</comment>
<evidence type="ECO:0000256" key="1">
    <source>
        <dbReference type="SAM" id="MobiDB-lite"/>
    </source>
</evidence>
<feature type="compositionally biased region" description="Pro residues" evidence="1">
    <location>
        <begin position="151"/>
        <end position="160"/>
    </location>
</feature>
<name>A0AAV7LIM7_PLEWA</name>
<accession>A0AAV7LIM7</accession>
<dbReference type="AlphaFoldDB" id="A0AAV7LIM7"/>
<feature type="region of interest" description="Disordered" evidence="1">
    <location>
        <begin position="47"/>
        <end position="110"/>
    </location>
</feature>
<protein>
    <submittedName>
        <fullName evidence="2">Uncharacterized protein</fullName>
    </submittedName>
</protein>
<proteinExistence type="predicted"/>
<feature type="region of interest" description="Disordered" evidence="1">
    <location>
        <begin position="124"/>
        <end position="193"/>
    </location>
</feature>
<dbReference type="Proteomes" id="UP001066276">
    <property type="component" value="Chromosome 11"/>
</dbReference>
<feature type="compositionally biased region" description="Low complexity" evidence="1">
    <location>
        <begin position="179"/>
        <end position="188"/>
    </location>
</feature>
<feature type="compositionally biased region" description="Low complexity" evidence="1">
    <location>
        <begin position="161"/>
        <end position="171"/>
    </location>
</feature>
<dbReference type="EMBL" id="JANPWB010000015">
    <property type="protein sequence ID" value="KAJ1090877.1"/>
    <property type="molecule type" value="Genomic_DNA"/>
</dbReference>
<evidence type="ECO:0000313" key="2">
    <source>
        <dbReference type="EMBL" id="KAJ1090877.1"/>
    </source>
</evidence>
<evidence type="ECO:0000313" key="3">
    <source>
        <dbReference type="Proteomes" id="UP001066276"/>
    </source>
</evidence>
<gene>
    <name evidence="2" type="ORF">NDU88_004005</name>
</gene>
<feature type="compositionally biased region" description="Low complexity" evidence="1">
    <location>
        <begin position="131"/>
        <end position="150"/>
    </location>
</feature>
<organism evidence="2 3">
    <name type="scientific">Pleurodeles waltl</name>
    <name type="common">Iberian ribbed newt</name>
    <dbReference type="NCBI Taxonomy" id="8319"/>
    <lineage>
        <taxon>Eukaryota</taxon>
        <taxon>Metazoa</taxon>
        <taxon>Chordata</taxon>
        <taxon>Craniata</taxon>
        <taxon>Vertebrata</taxon>
        <taxon>Euteleostomi</taxon>
        <taxon>Amphibia</taxon>
        <taxon>Batrachia</taxon>
        <taxon>Caudata</taxon>
        <taxon>Salamandroidea</taxon>
        <taxon>Salamandridae</taxon>
        <taxon>Pleurodelinae</taxon>
        <taxon>Pleurodeles</taxon>
    </lineage>
</organism>